<dbReference type="AlphaFoldDB" id="A0AA86TTW0"/>
<evidence type="ECO:0000313" key="3">
    <source>
        <dbReference type="Proteomes" id="UP001642409"/>
    </source>
</evidence>
<proteinExistence type="predicted"/>
<dbReference type="Proteomes" id="UP001642409">
    <property type="component" value="Unassembled WGS sequence"/>
</dbReference>
<name>A0AA86TTW0_9EUKA</name>
<accession>A0AA86TTW0</accession>
<keyword evidence="3" id="KW-1185">Reference proteome</keyword>
<sequence>MKSLSNYQLVGQNLKVSYFICCSLGYSQSRTNKNPNKLNPNKLNKLKKYFSTSQQHKQLQALDFELDSGSKLLKILPELQTYFLNSLFELQQTYVKYPDTLVPLQLFFGIALVLSL</sequence>
<protein>
    <submittedName>
        <fullName evidence="2">Hypothetical_protein</fullName>
    </submittedName>
</protein>
<reference evidence="1" key="1">
    <citation type="submission" date="2023-06" db="EMBL/GenBank/DDBJ databases">
        <authorList>
            <person name="Kurt Z."/>
        </authorList>
    </citation>
    <scope>NUCLEOTIDE SEQUENCE</scope>
</reference>
<dbReference type="EMBL" id="CATOUU010000407">
    <property type="protein sequence ID" value="CAI9928541.1"/>
    <property type="molecule type" value="Genomic_DNA"/>
</dbReference>
<evidence type="ECO:0000313" key="1">
    <source>
        <dbReference type="EMBL" id="CAI9928541.1"/>
    </source>
</evidence>
<comment type="caution">
    <text evidence="1">The sequence shown here is derived from an EMBL/GenBank/DDBJ whole genome shotgun (WGS) entry which is preliminary data.</text>
</comment>
<reference evidence="2 3" key="2">
    <citation type="submission" date="2024-07" db="EMBL/GenBank/DDBJ databases">
        <authorList>
            <person name="Akdeniz Z."/>
        </authorList>
    </citation>
    <scope>NUCLEOTIDE SEQUENCE [LARGE SCALE GENOMIC DNA]</scope>
</reference>
<evidence type="ECO:0000313" key="2">
    <source>
        <dbReference type="EMBL" id="CAL6107801.1"/>
    </source>
</evidence>
<organism evidence="1">
    <name type="scientific">Hexamita inflata</name>
    <dbReference type="NCBI Taxonomy" id="28002"/>
    <lineage>
        <taxon>Eukaryota</taxon>
        <taxon>Metamonada</taxon>
        <taxon>Diplomonadida</taxon>
        <taxon>Hexamitidae</taxon>
        <taxon>Hexamitinae</taxon>
        <taxon>Hexamita</taxon>
    </lineage>
</organism>
<dbReference type="EMBL" id="CAXDID020000641">
    <property type="protein sequence ID" value="CAL6107801.1"/>
    <property type="molecule type" value="Genomic_DNA"/>
</dbReference>
<gene>
    <name evidence="1" type="ORF">HINF_LOCUS16186</name>
    <name evidence="2" type="ORF">HINF_LOCUS74662</name>
</gene>